<organism evidence="1 2">
    <name type="scientific">Camelus bactrianus</name>
    <name type="common">Bactrian camel</name>
    <dbReference type="NCBI Taxonomy" id="9837"/>
    <lineage>
        <taxon>Eukaryota</taxon>
        <taxon>Metazoa</taxon>
        <taxon>Chordata</taxon>
        <taxon>Craniata</taxon>
        <taxon>Vertebrata</taxon>
        <taxon>Euteleostomi</taxon>
        <taxon>Mammalia</taxon>
        <taxon>Eutheria</taxon>
        <taxon>Laurasiatheria</taxon>
        <taxon>Artiodactyla</taxon>
        <taxon>Tylopoda</taxon>
        <taxon>Camelidae</taxon>
        <taxon>Camelus</taxon>
    </lineage>
</organism>
<dbReference type="RefSeq" id="XP_074206062.1">
    <property type="nucleotide sequence ID" value="XM_074349961.1"/>
</dbReference>
<evidence type="ECO:0000313" key="1">
    <source>
        <dbReference type="Proteomes" id="UP001732780"/>
    </source>
</evidence>
<accession>A0AC58P7Q2</accession>
<keyword evidence="1" id="KW-1185">Reference proteome</keyword>
<evidence type="ECO:0000313" key="2">
    <source>
        <dbReference type="RefSeq" id="XP_074206062.1"/>
    </source>
</evidence>
<proteinExistence type="predicted"/>
<protein>
    <submittedName>
        <fullName evidence="2">Uncharacterized protein LOC141574405</fullName>
    </submittedName>
</protein>
<sequence length="410" mass="45312">MSRNETAPDTHGLSTDKPQMCSQGHRASARERDSVHAESGSSAAHRQGRRHEQERDSSRHSRTEHGQTSDVSGSRKRRESAVSPASDSERSEQDGGRQAVTTQGRSGSTSRHQQEGSHGQVRVSSRHSDSQQGHRASPRERDSVHAESGSSAAHRQGRRHEQERDSSRHSRTEHGQTSDVSGSRRRRESAVSPASDSERSEQNAGRQAVTTQGRSGSTSRHQQEGSHGQARVSSRHSDSQQGHRASPRERDSVHAESGSSAAHRQGRRHEQERDSSRHSRTEHGQTSDVSGSRRHPGSSDVQFSDSEGNSQVGGRQSAASYRTSGSRSRNETHGTFQGWRHGSYGNADYDYGESGYGHFHGGVVRHDSNRVSFRDRSQSPSEYIRSNITASNIHPGLKSLGFHQFHRYFY</sequence>
<reference evidence="2" key="1">
    <citation type="submission" date="2025-08" db="UniProtKB">
        <authorList>
            <consortium name="RefSeq"/>
        </authorList>
    </citation>
    <scope>IDENTIFICATION</scope>
    <source>
        <tissue evidence="2">Blood</tissue>
    </source>
</reference>
<gene>
    <name evidence="2" type="primary">LOC141574405</name>
</gene>
<name>A0AC58P7Q2_CAMBA</name>
<dbReference type="Proteomes" id="UP001732780">
    <property type="component" value="Chromosome 21"/>
</dbReference>